<keyword evidence="1" id="KW-0472">Membrane</keyword>
<protein>
    <submittedName>
        <fullName evidence="2">Uncharacterized protein</fullName>
    </submittedName>
</protein>
<accession>A0ABQ1MGP4</accession>
<feature type="transmembrane region" description="Helical" evidence="1">
    <location>
        <begin position="56"/>
        <end position="75"/>
    </location>
</feature>
<dbReference type="RefSeq" id="WP_188752766.1">
    <property type="nucleotide sequence ID" value="NZ_BMIK01000015.1"/>
</dbReference>
<dbReference type="Proteomes" id="UP000597338">
    <property type="component" value="Unassembled WGS sequence"/>
</dbReference>
<name>A0ABQ1MGP4_9SPHI</name>
<comment type="caution">
    <text evidence="2">The sequence shown here is derived from an EMBL/GenBank/DDBJ whole genome shotgun (WGS) entry which is preliminary data.</text>
</comment>
<gene>
    <name evidence="2" type="ORF">GCM10011386_35000</name>
</gene>
<keyword evidence="1" id="KW-1133">Transmembrane helix</keyword>
<keyword evidence="1" id="KW-0812">Transmembrane</keyword>
<evidence type="ECO:0000313" key="3">
    <source>
        <dbReference type="Proteomes" id="UP000597338"/>
    </source>
</evidence>
<dbReference type="EMBL" id="BMIK01000015">
    <property type="protein sequence ID" value="GGC39920.1"/>
    <property type="molecule type" value="Genomic_DNA"/>
</dbReference>
<organism evidence="2 3">
    <name type="scientific">Parapedobacter defluvii</name>
    <dbReference type="NCBI Taxonomy" id="2045106"/>
    <lineage>
        <taxon>Bacteria</taxon>
        <taxon>Pseudomonadati</taxon>
        <taxon>Bacteroidota</taxon>
        <taxon>Sphingobacteriia</taxon>
        <taxon>Sphingobacteriales</taxon>
        <taxon>Sphingobacteriaceae</taxon>
        <taxon>Parapedobacter</taxon>
    </lineage>
</organism>
<sequence length="111" mass="13013">MGIYFNWREALRPLNLINRQMTLAHVFFIALTVFMMGLLCVMHTEDLITTRMGKTISLGLGIFWIIRLLIQFFGYSSELWRGKVFETTVHVVFSLLWIYFSAMFLLVAIAR</sequence>
<feature type="transmembrane region" description="Helical" evidence="1">
    <location>
        <begin position="87"/>
        <end position="110"/>
    </location>
</feature>
<evidence type="ECO:0000313" key="2">
    <source>
        <dbReference type="EMBL" id="GGC39920.1"/>
    </source>
</evidence>
<proteinExistence type="predicted"/>
<keyword evidence="3" id="KW-1185">Reference proteome</keyword>
<reference evidence="3" key="1">
    <citation type="journal article" date="2019" name="Int. J. Syst. Evol. Microbiol.">
        <title>The Global Catalogue of Microorganisms (GCM) 10K type strain sequencing project: providing services to taxonomists for standard genome sequencing and annotation.</title>
        <authorList>
            <consortium name="The Broad Institute Genomics Platform"/>
            <consortium name="The Broad Institute Genome Sequencing Center for Infectious Disease"/>
            <person name="Wu L."/>
            <person name="Ma J."/>
        </authorList>
    </citation>
    <scope>NUCLEOTIDE SEQUENCE [LARGE SCALE GENOMIC DNA]</scope>
    <source>
        <strain evidence="3">CGMCC 1.15342</strain>
    </source>
</reference>
<evidence type="ECO:0000256" key="1">
    <source>
        <dbReference type="SAM" id="Phobius"/>
    </source>
</evidence>
<feature type="transmembrane region" description="Helical" evidence="1">
    <location>
        <begin position="23"/>
        <end position="44"/>
    </location>
</feature>